<dbReference type="EMBL" id="LAZR01000633">
    <property type="protein sequence ID" value="KKN62187.1"/>
    <property type="molecule type" value="Genomic_DNA"/>
</dbReference>
<proteinExistence type="predicted"/>
<comment type="caution">
    <text evidence="1">The sequence shown here is derived from an EMBL/GenBank/DDBJ whole genome shotgun (WGS) entry which is preliminary data.</text>
</comment>
<protein>
    <submittedName>
        <fullName evidence="1">Uncharacterized protein</fullName>
    </submittedName>
</protein>
<accession>A0A0F9SIP9</accession>
<dbReference type="AlphaFoldDB" id="A0A0F9SIP9"/>
<reference evidence="1" key="1">
    <citation type="journal article" date="2015" name="Nature">
        <title>Complex archaea that bridge the gap between prokaryotes and eukaryotes.</title>
        <authorList>
            <person name="Spang A."/>
            <person name="Saw J.H."/>
            <person name="Jorgensen S.L."/>
            <person name="Zaremba-Niedzwiedzka K."/>
            <person name="Martijn J."/>
            <person name="Lind A.E."/>
            <person name="van Eijk R."/>
            <person name="Schleper C."/>
            <person name="Guy L."/>
            <person name="Ettema T.J."/>
        </authorList>
    </citation>
    <scope>NUCLEOTIDE SEQUENCE</scope>
</reference>
<name>A0A0F9SIP9_9ZZZZ</name>
<evidence type="ECO:0000313" key="1">
    <source>
        <dbReference type="EMBL" id="KKN62187.1"/>
    </source>
</evidence>
<sequence>METTATIRRTDKGVEILKFCYFCGATNWCEVTGSHIYKCTVCHKPPNNGHFYKSKHSSGYCKE</sequence>
<organism evidence="1">
    <name type="scientific">marine sediment metagenome</name>
    <dbReference type="NCBI Taxonomy" id="412755"/>
    <lineage>
        <taxon>unclassified sequences</taxon>
        <taxon>metagenomes</taxon>
        <taxon>ecological metagenomes</taxon>
    </lineage>
</organism>
<gene>
    <name evidence="1" type="ORF">LCGC14_0514660</name>
</gene>